<evidence type="ECO:0000256" key="10">
    <source>
        <dbReference type="SAM" id="SignalP"/>
    </source>
</evidence>
<feature type="signal peptide" evidence="10">
    <location>
        <begin position="1"/>
        <end position="35"/>
    </location>
</feature>
<evidence type="ECO:0000256" key="2">
    <source>
        <dbReference type="ARBA" id="ARBA00009209"/>
    </source>
</evidence>
<sequence>MAIVTKSTHRTLVRRGLQWLALAAAATAFIGAAQAAPNYPFGSHRQAYVSGTLSPSVGRASADQSTASFYNSWKQRYLKTACKSGEYRIKADTGDAYVVSEGQGYGMLITVMMAGNDPQAQTYFDGLHRYNRGHPSVNDPDLLAWAQDVNCKNVVGADSATDGDLDIAYALLLADAQWGSAGSINYLSEARKVIAAIRRSNVHPTTKLVNLGDWVDSSSPTYYNSTRSSDWMLGHFRAFGAKLGDSYWTGVLDAHQNLIVKMQSTYAPNTGLLPDFIVNTNTTARPAPAGFLEGDYDGAYSWNAGRVPWRIGIDAAVSGDTRSRTAARKLSQWIRVKAGNNPSNVKAGYKLDGSVIDNYNEVFFTAPFAVAATVDPDAQAWLDKLWTYMATGAPGDYYGDSVKLLSMLAVSNNWIKP</sequence>
<evidence type="ECO:0000256" key="6">
    <source>
        <dbReference type="ARBA" id="ARBA00023295"/>
    </source>
</evidence>
<feature type="chain" id="PRO_5045542768" description="Glucanase" evidence="10">
    <location>
        <begin position="36"/>
        <end position="417"/>
    </location>
</feature>
<evidence type="ECO:0000256" key="5">
    <source>
        <dbReference type="ARBA" id="ARBA00023001"/>
    </source>
</evidence>
<gene>
    <name evidence="11" type="ORF">MOV92_20035</name>
</gene>
<dbReference type="EC" id="3.2.1.-" evidence="9"/>
<dbReference type="Proteomes" id="UP000829194">
    <property type="component" value="Chromosome"/>
</dbReference>
<dbReference type="Gene3D" id="1.50.10.10">
    <property type="match status" value="1"/>
</dbReference>
<comment type="similarity">
    <text evidence="2 9">Belongs to the glycosyl hydrolase 8 (cellulase D) family.</text>
</comment>
<evidence type="ECO:0000256" key="1">
    <source>
        <dbReference type="ARBA" id="ARBA00000966"/>
    </source>
</evidence>
<dbReference type="InterPro" id="IPR002037">
    <property type="entry name" value="Glyco_hydro_8"/>
</dbReference>
<protein>
    <recommendedName>
        <fullName evidence="9">Glucanase</fullName>
        <ecNumber evidence="9">3.2.1.-</ecNumber>
    </recommendedName>
</protein>
<dbReference type="PRINTS" id="PR00735">
    <property type="entry name" value="GLHYDRLASE8"/>
</dbReference>
<keyword evidence="7 9" id="KW-0624">Polysaccharide degradation</keyword>
<keyword evidence="7 9" id="KW-0119">Carbohydrate metabolism</keyword>
<evidence type="ECO:0000256" key="4">
    <source>
        <dbReference type="ARBA" id="ARBA00022801"/>
    </source>
</evidence>
<comment type="catalytic activity">
    <reaction evidence="1">
        <text>Endohydrolysis of (1-&gt;4)-beta-D-glucosidic linkages in cellulose, lichenin and cereal beta-D-glucans.</text>
        <dbReference type="EC" id="3.2.1.4"/>
    </reaction>
</comment>
<dbReference type="EMBL" id="CP093547">
    <property type="protein sequence ID" value="UNP28746.1"/>
    <property type="molecule type" value="Genomic_DNA"/>
</dbReference>
<evidence type="ECO:0000313" key="12">
    <source>
        <dbReference type="Proteomes" id="UP000829194"/>
    </source>
</evidence>
<keyword evidence="12" id="KW-1185">Reference proteome</keyword>
<feature type="active site" description="Nucleophile" evidence="8">
    <location>
        <position position="162"/>
    </location>
</feature>
<organism evidence="11 12">
    <name type="scientific">Lysobacter gummosus</name>
    <dbReference type="NCBI Taxonomy" id="262324"/>
    <lineage>
        <taxon>Bacteria</taxon>
        <taxon>Pseudomonadati</taxon>
        <taxon>Pseudomonadota</taxon>
        <taxon>Gammaproteobacteria</taxon>
        <taxon>Lysobacterales</taxon>
        <taxon>Lysobacteraceae</taxon>
        <taxon>Lysobacter</taxon>
    </lineage>
</organism>
<keyword evidence="4 9" id="KW-0378">Hydrolase</keyword>
<evidence type="ECO:0000313" key="11">
    <source>
        <dbReference type="EMBL" id="UNP28746.1"/>
    </source>
</evidence>
<dbReference type="InterPro" id="IPR008928">
    <property type="entry name" value="6-hairpin_glycosidase_sf"/>
</dbReference>
<keyword evidence="5" id="KW-0136">Cellulose degradation</keyword>
<dbReference type="GO" id="GO:0016787">
    <property type="term" value="F:hydrolase activity"/>
    <property type="evidence" value="ECO:0007669"/>
    <property type="project" value="UniProtKB-KW"/>
</dbReference>
<evidence type="ECO:0000256" key="7">
    <source>
        <dbReference type="ARBA" id="ARBA00023326"/>
    </source>
</evidence>
<name>A0ABY3XDG8_9GAMM</name>
<dbReference type="SUPFAM" id="SSF48208">
    <property type="entry name" value="Six-hairpin glycosidases"/>
    <property type="match status" value="1"/>
</dbReference>
<accession>A0ABY3XDG8</accession>
<evidence type="ECO:0000256" key="3">
    <source>
        <dbReference type="ARBA" id="ARBA00022729"/>
    </source>
</evidence>
<dbReference type="RefSeq" id="WP_083512680.1">
    <property type="nucleotide sequence ID" value="NZ_CP011131.1"/>
</dbReference>
<dbReference type="PROSITE" id="PS00812">
    <property type="entry name" value="GLYCOSYL_HYDROL_F8"/>
    <property type="match status" value="1"/>
</dbReference>
<keyword evidence="3 10" id="KW-0732">Signal</keyword>
<reference evidence="11 12" key="1">
    <citation type="submission" date="2022-03" db="EMBL/GenBank/DDBJ databases">
        <title>Complete genome sequence of Lysobacter capsici VKM B-2533 and Lysobacter gummosus 10.1.1, promising sources of lytic agents.</title>
        <authorList>
            <person name="Tarlachkov S.V."/>
            <person name="Kudryakova I.V."/>
            <person name="Afoshin A.S."/>
            <person name="Leontyevskaya E.A."/>
            <person name="Leontyevskaya N.V."/>
        </authorList>
    </citation>
    <scope>NUCLEOTIDE SEQUENCE [LARGE SCALE GENOMIC DNA]</scope>
    <source>
        <strain evidence="11 12">10.1.1</strain>
    </source>
</reference>
<keyword evidence="6 9" id="KW-0326">Glycosidase</keyword>
<evidence type="ECO:0000256" key="9">
    <source>
        <dbReference type="RuleBase" id="RU361167"/>
    </source>
</evidence>
<dbReference type="Pfam" id="PF01270">
    <property type="entry name" value="Glyco_hydro_8"/>
    <property type="match status" value="1"/>
</dbReference>
<proteinExistence type="inferred from homology"/>
<dbReference type="InterPro" id="IPR012341">
    <property type="entry name" value="6hp_glycosidase-like_sf"/>
</dbReference>
<dbReference type="InterPro" id="IPR019834">
    <property type="entry name" value="Glyco_hydro_8_CS"/>
</dbReference>
<evidence type="ECO:0000256" key="8">
    <source>
        <dbReference type="PROSITE-ProRule" id="PRU10058"/>
    </source>
</evidence>